<feature type="chain" id="PRO_5002435340" evidence="1">
    <location>
        <begin position="20"/>
        <end position="49"/>
    </location>
</feature>
<name>A0A0E9XTA2_ANGAN</name>
<sequence>MHVCTVSLFSALVLLDSRTEPFPQLCASLWCSPVLHSASSSDQSCSAAF</sequence>
<protein>
    <submittedName>
        <fullName evidence="2">Uncharacterized protein</fullName>
    </submittedName>
</protein>
<dbReference type="EMBL" id="GBXM01003487">
    <property type="protein sequence ID" value="JAI05091.1"/>
    <property type="molecule type" value="Transcribed_RNA"/>
</dbReference>
<reference evidence="2" key="1">
    <citation type="submission" date="2014-11" db="EMBL/GenBank/DDBJ databases">
        <authorList>
            <person name="Amaro Gonzalez C."/>
        </authorList>
    </citation>
    <scope>NUCLEOTIDE SEQUENCE</scope>
</reference>
<dbReference type="AlphaFoldDB" id="A0A0E9XTA2"/>
<keyword evidence="1" id="KW-0732">Signal</keyword>
<feature type="signal peptide" evidence="1">
    <location>
        <begin position="1"/>
        <end position="19"/>
    </location>
</feature>
<proteinExistence type="predicted"/>
<organism evidence="2">
    <name type="scientific">Anguilla anguilla</name>
    <name type="common">European freshwater eel</name>
    <name type="synonym">Muraena anguilla</name>
    <dbReference type="NCBI Taxonomy" id="7936"/>
    <lineage>
        <taxon>Eukaryota</taxon>
        <taxon>Metazoa</taxon>
        <taxon>Chordata</taxon>
        <taxon>Craniata</taxon>
        <taxon>Vertebrata</taxon>
        <taxon>Euteleostomi</taxon>
        <taxon>Actinopterygii</taxon>
        <taxon>Neopterygii</taxon>
        <taxon>Teleostei</taxon>
        <taxon>Anguilliformes</taxon>
        <taxon>Anguillidae</taxon>
        <taxon>Anguilla</taxon>
    </lineage>
</organism>
<evidence type="ECO:0000313" key="2">
    <source>
        <dbReference type="EMBL" id="JAI05091.1"/>
    </source>
</evidence>
<accession>A0A0E9XTA2</accession>
<evidence type="ECO:0000256" key="1">
    <source>
        <dbReference type="SAM" id="SignalP"/>
    </source>
</evidence>
<reference evidence="2" key="2">
    <citation type="journal article" date="2015" name="Fish Shellfish Immunol.">
        <title>Early steps in the European eel (Anguilla anguilla)-Vibrio vulnificus interaction in the gills: Role of the RtxA13 toxin.</title>
        <authorList>
            <person name="Callol A."/>
            <person name="Pajuelo D."/>
            <person name="Ebbesson L."/>
            <person name="Teles M."/>
            <person name="MacKenzie S."/>
            <person name="Amaro C."/>
        </authorList>
    </citation>
    <scope>NUCLEOTIDE SEQUENCE</scope>
</reference>